<proteinExistence type="inferred from homology"/>
<organism evidence="3 4">
    <name type="scientific">Glossina brevipalpis</name>
    <dbReference type="NCBI Taxonomy" id="37001"/>
    <lineage>
        <taxon>Eukaryota</taxon>
        <taxon>Metazoa</taxon>
        <taxon>Ecdysozoa</taxon>
        <taxon>Arthropoda</taxon>
        <taxon>Hexapoda</taxon>
        <taxon>Insecta</taxon>
        <taxon>Pterygota</taxon>
        <taxon>Neoptera</taxon>
        <taxon>Endopterygota</taxon>
        <taxon>Diptera</taxon>
        <taxon>Brachycera</taxon>
        <taxon>Muscomorpha</taxon>
        <taxon>Hippoboscoidea</taxon>
        <taxon>Glossinidae</taxon>
        <taxon>Glossina</taxon>
    </lineage>
</organism>
<name>A0A1A9WNJ8_9MUSC</name>
<evidence type="ECO:0000313" key="3">
    <source>
        <dbReference type="EnsemblMetazoa" id="GBRI026185-PA"/>
    </source>
</evidence>
<dbReference type="Proteomes" id="UP000091820">
    <property type="component" value="Unassembled WGS sequence"/>
</dbReference>
<feature type="compositionally biased region" description="Low complexity" evidence="2">
    <location>
        <begin position="358"/>
        <end position="370"/>
    </location>
</feature>
<dbReference type="Pfam" id="PF03645">
    <property type="entry name" value="Tctex-1"/>
    <property type="match status" value="1"/>
</dbReference>
<dbReference type="GO" id="GO:0005737">
    <property type="term" value="C:cytoplasm"/>
    <property type="evidence" value="ECO:0007669"/>
    <property type="project" value="TreeGrafter"/>
</dbReference>
<dbReference type="PANTHER" id="PTHR21255:SF69">
    <property type="entry name" value="AT23443P"/>
    <property type="match status" value="1"/>
</dbReference>
<dbReference type="CDD" id="cd21451">
    <property type="entry name" value="DLC-like_TCTEX1D"/>
    <property type="match status" value="1"/>
</dbReference>
<evidence type="ECO:0000256" key="2">
    <source>
        <dbReference type="SAM" id="MobiDB-lite"/>
    </source>
</evidence>
<dbReference type="VEuPathDB" id="VectorBase:GBRI026185"/>
<dbReference type="InterPro" id="IPR038586">
    <property type="entry name" value="Tctex-1-like_sf"/>
</dbReference>
<dbReference type="STRING" id="37001.A0A1A9WNJ8"/>
<feature type="region of interest" description="Disordered" evidence="2">
    <location>
        <begin position="310"/>
        <end position="370"/>
    </location>
</feature>
<protein>
    <submittedName>
        <fullName evidence="3">Uncharacterized protein</fullName>
    </submittedName>
</protein>
<reference evidence="3" key="2">
    <citation type="submission" date="2020-05" db="UniProtKB">
        <authorList>
            <consortium name="EnsemblMetazoa"/>
        </authorList>
    </citation>
    <scope>IDENTIFICATION</scope>
    <source>
        <strain evidence="3">IAEA</strain>
    </source>
</reference>
<dbReference type="AlphaFoldDB" id="A0A1A9WNJ8"/>
<evidence type="ECO:0000256" key="1">
    <source>
        <dbReference type="ARBA" id="ARBA00005361"/>
    </source>
</evidence>
<dbReference type="InterPro" id="IPR005334">
    <property type="entry name" value="Tctex-1-like"/>
</dbReference>
<dbReference type="GO" id="GO:0007018">
    <property type="term" value="P:microtubule-based movement"/>
    <property type="evidence" value="ECO:0007669"/>
    <property type="project" value="TreeGrafter"/>
</dbReference>
<reference evidence="4" key="1">
    <citation type="submission" date="2014-03" db="EMBL/GenBank/DDBJ databases">
        <authorList>
            <person name="Aksoy S."/>
            <person name="Warren W."/>
            <person name="Wilson R.K."/>
        </authorList>
    </citation>
    <scope>NUCLEOTIDE SEQUENCE [LARGE SCALE GENOMIC DNA]</scope>
    <source>
        <strain evidence="4">IAEA</strain>
    </source>
</reference>
<comment type="similarity">
    <text evidence="1">Belongs to the dynein light chain Tctex-type family.</text>
</comment>
<dbReference type="EnsemblMetazoa" id="GBRI026185-RA">
    <property type="protein sequence ID" value="GBRI026185-PA"/>
    <property type="gene ID" value="GBRI026185"/>
</dbReference>
<dbReference type="PANTHER" id="PTHR21255">
    <property type="entry name" value="T-COMPLEX-ASSOCIATED-TESTIS-EXPRESSED 1/ DYNEIN LIGHT CHAIN"/>
    <property type="match status" value="1"/>
</dbReference>
<accession>A0A1A9WNJ8</accession>
<dbReference type="Gene3D" id="3.30.1140.40">
    <property type="entry name" value="Tctex-1"/>
    <property type="match status" value="1"/>
</dbReference>
<evidence type="ECO:0000313" key="4">
    <source>
        <dbReference type="Proteomes" id="UP000091820"/>
    </source>
</evidence>
<sequence>MAASANWTGLFNLCLKQRERDQNSNGPKLGRGSGFQKFTVAASAKPVMKYLPTYRLEPKVPLNKEVCEKIMKTVMDKTFEDFVYAPKPALNLCAQVSEEIKNRIKNLNFDRYRYIVIVTIGEKLYQGYYSLVNFLWDPERDGYLSTDHREYVITPSSVTLEQVRFSNSVEKSHGGKAYNTPVASVSLLSKDITPAASFCLRYETKFRSGRVCTPLSSDIVVVDPANPKKIACEDEELIRFCTSSNLGGSKRKRCVIRKLCLPSSSRINDSTISASPSVRWNLAGNKELFKIKAPCQSTEHFRAISGSVRAADIAPTPPPLRLVDESESESERPRSKTGSPGGWRHSSSAPAGGGMTGGAPAAAIAGCTGR</sequence>
<keyword evidence="4" id="KW-1185">Reference proteome</keyword>
<dbReference type="GO" id="GO:0045505">
    <property type="term" value="F:dynein intermediate chain binding"/>
    <property type="evidence" value="ECO:0007669"/>
    <property type="project" value="TreeGrafter"/>
</dbReference>
<dbReference type="GO" id="GO:0005868">
    <property type="term" value="C:cytoplasmic dynein complex"/>
    <property type="evidence" value="ECO:0007669"/>
    <property type="project" value="TreeGrafter"/>
</dbReference>